<evidence type="ECO:0000313" key="3">
    <source>
        <dbReference type="EMBL" id="KAL0080350.1"/>
    </source>
</evidence>
<evidence type="ECO:0000313" key="4">
    <source>
        <dbReference type="Proteomes" id="UP001448207"/>
    </source>
</evidence>
<feature type="compositionally biased region" description="Low complexity" evidence="1">
    <location>
        <begin position="304"/>
        <end position="315"/>
    </location>
</feature>
<keyword evidence="4" id="KW-1185">Reference proteome</keyword>
<dbReference type="Pfam" id="PF25318">
    <property type="entry name" value="WHD_GDS1"/>
    <property type="match status" value="1"/>
</dbReference>
<accession>A0ABR3ARZ1</accession>
<name>A0ABR3ARZ1_PHYBL</name>
<feature type="region of interest" description="Disordered" evidence="1">
    <location>
        <begin position="1"/>
        <end position="20"/>
    </location>
</feature>
<feature type="compositionally biased region" description="Polar residues" evidence="1">
    <location>
        <begin position="1"/>
        <end position="17"/>
    </location>
</feature>
<dbReference type="EMBL" id="JBCLYO010000020">
    <property type="protein sequence ID" value="KAL0080350.1"/>
    <property type="molecule type" value="Genomic_DNA"/>
</dbReference>
<feature type="region of interest" description="Disordered" evidence="1">
    <location>
        <begin position="152"/>
        <end position="223"/>
    </location>
</feature>
<evidence type="ECO:0000256" key="1">
    <source>
        <dbReference type="SAM" id="MobiDB-lite"/>
    </source>
</evidence>
<organism evidence="3 4">
    <name type="scientific">Phycomyces blakesleeanus</name>
    <dbReference type="NCBI Taxonomy" id="4837"/>
    <lineage>
        <taxon>Eukaryota</taxon>
        <taxon>Fungi</taxon>
        <taxon>Fungi incertae sedis</taxon>
        <taxon>Mucoromycota</taxon>
        <taxon>Mucoromycotina</taxon>
        <taxon>Mucoromycetes</taxon>
        <taxon>Mucorales</taxon>
        <taxon>Phycomycetaceae</taxon>
        <taxon>Phycomyces</taxon>
    </lineage>
</organism>
<feature type="domain" description="GDS1 winged helix" evidence="2">
    <location>
        <begin position="22"/>
        <end position="114"/>
    </location>
</feature>
<feature type="compositionally biased region" description="Polar residues" evidence="1">
    <location>
        <begin position="152"/>
        <end position="162"/>
    </location>
</feature>
<proteinExistence type="predicted"/>
<feature type="region of interest" description="Disordered" evidence="1">
    <location>
        <begin position="280"/>
        <end position="318"/>
    </location>
</feature>
<dbReference type="Proteomes" id="UP001448207">
    <property type="component" value="Unassembled WGS sequence"/>
</dbReference>
<feature type="compositionally biased region" description="Low complexity" evidence="1">
    <location>
        <begin position="198"/>
        <end position="207"/>
    </location>
</feature>
<evidence type="ECO:0000259" key="2">
    <source>
        <dbReference type="Pfam" id="PF25318"/>
    </source>
</evidence>
<comment type="caution">
    <text evidence="3">The sequence shown here is derived from an EMBL/GenBank/DDBJ whole genome shotgun (WGS) entry which is preliminary data.</text>
</comment>
<protein>
    <recommendedName>
        <fullName evidence="2">GDS1 winged helix domain-containing protein</fullName>
    </recommendedName>
</protein>
<feature type="compositionally biased region" description="Basic residues" evidence="1">
    <location>
        <begin position="280"/>
        <end position="290"/>
    </location>
</feature>
<gene>
    <name evidence="3" type="ORF">J3Q64DRAFT_1759642</name>
</gene>
<reference evidence="3 4" key="1">
    <citation type="submission" date="2024-04" db="EMBL/GenBank/DDBJ databases">
        <title>Symmetric and asymmetric DNA N6-adenine methylation regulates different biological responses in Mucorales.</title>
        <authorList>
            <consortium name="Lawrence Berkeley National Laboratory"/>
            <person name="Lax C."/>
            <person name="Mondo S.J."/>
            <person name="Osorio-Concepcion M."/>
            <person name="Muszewska A."/>
            <person name="Corrochano-Luque M."/>
            <person name="Gutierrez G."/>
            <person name="Riley R."/>
            <person name="Lipzen A."/>
            <person name="Guo J."/>
            <person name="Hundley H."/>
            <person name="Amirebrahimi M."/>
            <person name="Ng V."/>
            <person name="Lorenzo-Gutierrez D."/>
            <person name="Binder U."/>
            <person name="Yang J."/>
            <person name="Song Y."/>
            <person name="Canovas D."/>
            <person name="Navarro E."/>
            <person name="Freitag M."/>
            <person name="Gabaldon T."/>
            <person name="Grigoriev I.V."/>
            <person name="Corrochano L.M."/>
            <person name="Nicolas F.E."/>
            <person name="Garre V."/>
        </authorList>
    </citation>
    <scope>NUCLEOTIDE SEQUENCE [LARGE SCALE GENOMIC DNA]</scope>
    <source>
        <strain evidence="3 4">L51</strain>
    </source>
</reference>
<sequence length="464" mass="52073">MPQQVHHSTTGDGTNQELPVAIHPDDARDKVFTAILMALSKMGNKPSSPKELANVIIQHEYATLGGATPFATVSSRISQHFKRAAKHNPPRAPLLAKHVDQNHSRKINYSLAKEAVSTHSLTRRISTHDIGQEIKQQTTFPRKRTTAIDIPTSDSEADTQLQKRPRLNTVDPISTLPEDESEGEMSDYHEDMLQGDDNPNTPNTIQIPPAPPSSPLHPWPPKRTNHTGEYDFWAPHSFDHDLDTIFLSNSTTPSSCSDSLDIDTPESTSMSELDTYFHTTKKASRHHTLRSRNNTKNNHHNNHNHNNSSNNNTNNLPLSLPKKVLLANANRSLSGERDPAGLRRKSWPEQSTCEMPWDRPLKEIIDRPWTISQKTLGSLVCDELAFNDNMFSTVLKFRRLTDRQGAKDHGDLACVFLEEGHVNATQLDKLIYQLLHHHVLDISETEKTGVVQITKGPLATRGVW</sequence>
<dbReference type="InterPro" id="IPR057511">
    <property type="entry name" value="WH_GDS1"/>
</dbReference>
<feature type="compositionally biased region" description="Pro residues" evidence="1">
    <location>
        <begin position="208"/>
        <end position="221"/>
    </location>
</feature>